<keyword evidence="3" id="KW-1185">Reference proteome</keyword>
<dbReference type="GO" id="GO:0005525">
    <property type="term" value="F:GTP binding"/>
    <property type="evidence" value="ECO:0007669"/>
    <property type="project" value="InterPro"/>
</dbReference>
<accession>A0AA88ICQ3</accession>
<evidence type="ECO:0000313" key="3">
    <source>
        <dbReference type="Proteomes" id="UP001187531"/>
    </source>
</evidence>
<sequence>MKNLVLPPETEHGNIEYKLHILDLEGAKFIRLSKQMKWRTLEGDNVAIYYIGIHDSVYIEGIVQEEMTKSLVALRKIASEIVAEASLEFEESVAENKTFAKVIVRTGPKADQNCSETRIALLGNKDAGKSTLIRVLTRGMLDNGHGSSSKNILQKESRYKCQSYKKPTRPNTSRINNVILGFDQKGNTFDYSKPFMTLEDYCMQSTKIVNFIDLAGHEEFSLTTIRGVNCQDPNYAMLVVDGAAVPVHTRRCPKFHLRLAMALQIPIIVVITKIDLITIPTLEYVIRSVEKLLESVGELRSLLRVTEKTLLPFGMDQNIPILFLSNVTGDGLDTLKKFLNLLPPSTAGLPSALEENEISEECVEFHVVDNFSLRRNKTRLVGILHKGALNDGCQLLVGPLSGEEFLSISPDFILYHKLRCKSVIANTAAGVVVKRKCLCDREIQIHYGFKSGERKFNNEVIDKPLDYINEAPVVGPGYDIVPERFWYEEAQLNWDHCRECNCQDYKPDLSNPLGKVAYYWLDQNYLAVLKLFLQTIAYLNTRVFKDDLKNGGRDIAAGFTRAFIVQDGWLDPEELNEVRRAEQTEMPKKDDIKESKKRIANKKDDNNGIHPDLVAVDIAKCSKVAKLIPMAAELVFRTRGHHYITELMDEYKQVYTNILKAGLAGDVIDFFPPAYLFDKLEHFVSVKHAYEVIQTSKASTISEVPRVIEIRADSTPAGTAVVCSSCAVLRQMKNKYWYQELFDLCKSDIIKIEAMDLLIKQNPRK</sequence>
<evidence type="ECO:0000313" key="2">
    <source>
        <dbReference type="EMBL" id="KAK2724206.1"/>
    </source>
</evidence>
<dbReference type="EMBL" id="JAVRJZ010000003">
    <property type="protein sequence ID" value="KAK2724206.1"/>
    <property type="molecule type" value="Genomic_DNA"/>
</dbReference>
<evidence type="ECO:0000259" key="1">
    <source>
        <dbReference type="Pfam" id="PF00009"/>
    </source>
</evidence>
<dbReference type="Pfam" id="PF00009">
    <property type="entry name" value="GTP_EFTU"/>
    <property type="match status" value="1"/>
</dbReference>
<dbReference type="PANTHER" id="PTHR43721:SF3">
    <property type="entry name" value="GTP-BINDING PROTEIN 2"/>
    <property type="match status" value="1"/>
</dbReference>
<name>A0AA88ICQ3_ARTSF</name>
<dbReference type="Proteomes" id="UP001187531">
    <property type="component" value="Unassembled WGS sequence"/>
</dbReference>
<dbReference type="GO" id="GO:0003746">
    <property type="term" value="F:translation elongation factor activity"/>
    <property type="evidence" value="ECO:0007669"/>
    <property type="project" value="TreeGrafter"/>
</dbReference>
<dbReference type="InterPro" id="IPR000795">
    <property type="entry name" value="T_Tr_GTP-bd_dom"/>
</dbReference>
<comment type="caution">
    <text evidence="2">The sequence shown here is derived from an EMBL/GenBank/DDBJ whole genome shotgun (WGS) entry which is preliminary data.</text>
</comment>
<dbReference type="GO" id="GO:0003924">
    <property type="term" value="F:GTPase activity"/>
    <property type="evidence" value="ECO:0007669"/>
    <property type="project" value="InterPro"/>
</dbReference>
<feature type="domain" description="Tr-type G" evidence="1">
    <location>
        <begin position="118"/>
        <end position="339"/>
    </location>
</feature>
<organism evidence="2 3">
    <name type="scientific">Artemia franciscana</name>
    <name type="common">Brine shrimp</name>
    <name type="synonym">Artemia sanfranciscana</name>
    <dbReference type="NCBI Taxonomy" id="6661"/>
    <lineage>
        <taxon>Eukaryota</taxon>
        <taxon>Metazoa</taxon>
        <taxon>Ecdysozoa</taxon>
        <taxon>Arthropoda</taxon>
        <taxon>Crustacea</taxon>
        <taxon>Branchiopoda</taxon>
        <taxon>Anostraca</taxon>
        <taxon>Artemiidae</taxon>
        <taxon>Artemia</taxon>
    </lineage>
</organism>
<gene>
    <name evidence="2" type="ORF">QYM36_000907</name>
</gene>
<dbReference type="PANTHER" id="PTHR43721">
    <property type="entry name" value="ELONGATION FACTOR TU-RELATED"/>
    <property type="match status" value="1"/>
</dbReference>
<dbReference type="Gene3D" id="3.40.50.300">
    <property type="entry name" value="P-loop containing nucleotide triphosphate hydrolases"/>
    <property type="match status" value="1"/>
</dbReference>
<dbReference type="InterPro" id="IPR027417">
    <property type="entry name" value="P-loop_NTPase"/>
</dbReference>
<protein>
    <recommendedName>
        <fullName evidence="1">Tr-type G domain-containing protein</fullName>
    </recommendedName>
</protein>
<proteinExistence type="predicted"/>
<dbReference type="AlphaFoldDB" id="A0AA88ICQ3"/>
<dbReference type="SUPFAM" id="SSF52540">
    <property type="entry name" value="P-loop containing nucleoside triphosphate hydrolases"/>
    <property type="match status" value="1"/>
</dbReference>
<reference evidence="2" key="1">
    <citation type="submission" date="2023-07" db="EMBL/GenBank/DDBJ databases">
        <title>Chromosome-level genome assembly of Artemia franciscana.</title>
        <authorList>
            <person name="Jo E."/>
        </authorList>
    </citation>
    <scope>NUCLEOTIDE SEQUENCE</scope>
    <source>
        <tissue evidence="2">Whole body</tissue>
    </source>
</reference>
<dbReference type="InterPro" id="IPR050055">
    <property type="entry name" value="EF-Tu_GTPase"/>
</dbReference>